<accession>A0A8H4Q3G7</accession>
<dbReference type="PROSITE" id="PS50023">
    <property type="entry name" value="LIM_DOMAIN_2"/>
    <property type="match status" value="2"/>
</dbReference>
<dbReference type="OrthoDB" id="1112565at2759"/>
<feature type="compositionally biased region" description="Basic residues" evidence="4">
    <location>
        <begin position="602"/>
        <end position="615"/>
    </location>
</feature>
<dbReference type="Proteomes" id="UP000562929">
    <property type="component" value="Unassembled WGS sequence"/>
</dbReference>
<evidence type="ECO:0000256" key="4">
    <source>
        <dbReference type="SAM" id="MobiDB-lite"/>
    </source>
</evidence>
<feature type="compositionally biased region" description="Low complexity" evidence="4">
    <location>
        <begin position="308"/>
        <end position="323"/>
    </location>
</feature>
<keyword evidence="1 3" id="KW-0479">Metal-binding</keyword>
<reference evidence="6 7" key="1">
    <citation type="journal article" date="2020" name="G3 (Bethesda)">
        <title>Genetic Underpinnings of Host Manipulation by Ophiocordyceps as Revealed by Comparative Transcriptomics.</title>
        <authorList>
            <person name="Will I."/>
            <person name="Das B."/>
            <person name="Trinh T."/>
            <person name="Brachmann A."/>
            <person name="Ohm R.A."/>
            <person name="de Bekker C."/>
        </authorList>
    </citation>
    <scope>NUCLEOTIDE SEQUENCE [LARGE SCALE GENOMIC DNA]</scope>
    <source>
        <strain evidence="6 7">EC05</strain>
    </source>
</reference>
<dbReference type="FunFam" id="2.10.110.10:FF:000105">
    <property type="entry name" value="Similar to LIM domain-containing protein"/>
    <property type="match status" value="1"/>
</dbReference>
<feature type="compositionally biased region" description="Polar residues" evidence="4">
    <location>
        <begin position="186"/>
        <end position="197"/>
    </location>
</feature>
<proteinExistence type="predicted"/>
<dbReference type="AlphaFoldDB" id="A0A8H4Q3G7"/>
<dbReference type="Gene3D" id="2.10.110.10">
    <property type="entry name" value="Cysteine Rich Protein"/>
    <property type="match status" value="2"/>
</dbReference>
<evidence type="ECO:0000259" key="5">
    <source>
        <dbReference type="PROSITE" id="PS50023"/>
    </source>
</evidence>
<feature type="domain" description="LIM zinc-binding" evidence="5">
    <location>
        <begin position="433"/>
        <end position="495"/>
    </location>
</feature>
<evidence type="ECO:0000256" key="2">
    <source>
        <dbReference type="ARBA" id="ARBA00022833"/>
    </source>
</evidence>
<dbReference type="EMBL" id="JAACLJ010000006">
    <property type="protein sequence ID" value="KAF4584130.1"/>
    <property type="molecule type" value="Genomic_DNA"/>
</dbReference>
<dbReference type="GO" id="GO:0030695">
    <property type="term" value="F:GTPase regulator activity"/>
    <property type="evidence" value="ECO:0007669"/>
    <property type="project" value="UniProtKB-ARBA"/>
</dbReference>
<dbReference type="PANTHER" id="PTHR24216">
    <property type="entry name" value="PAXILLIN-RELATED"/>
    <property type="match status" value="1"/>
</dbReference>
<keyword evidence="3" id="KW-0440">LIM domain</keyword>
<organism evidence="6 7">
    <name type="scientific">Ophiocordyceps camponoti-floridani</name>
    <dbReference type="NCBI Taxonomy" id="2030778"/>
    <lineage>
        <taxon>Eukaryota</taxon>
        <taxon>Fungi</taxon>
        <taxon>Dikarya</taxon>
        <taxon>Ascomycota</taxon>
        <taxon>Pezizomycotina</taxon>
        <taxon>Sordariomycetes</taxon>
        <taxon>Hypocreomycetidae</taxon>
        <taxon>Hypocreales</taxon>
        <taxon>Ophiocordycipitaceae</taxon>
        <taxon>Ophiocordyceps</taxon>
    </lineage>
</organism>
<protein>
    <submittedName>
        <fullName evidence="6">LIM domain-containing protein</fullName>
    </submittedName>
</protein>
<keyword evidence="7" id="KW-1185">Reference proteome</keyword>
<dbReference type="PROSITE" id="PS00478">
    <property type="entry name" value="LIM_DOMAIN_1"/>
    <property type="match status" value="1"/>
</dbReference>
<feature type="compositionally biased region" description="Polar residues" evidence="4">
    <location>
        <begin position="63"/>
        <end position="92"/>
    </location>
</feature>
<dbReference type="GO" id="GO:0046872">
    <property type="term" value="F:metal ion binding"/>
    <property type="evidence" value="ECO:0007669"/>
    <property type="project" value="UniProtKB-KW"/>
</dbReference>
<dbReference type="SMART" id="SM00132">
    <property type="entry name" value="LIM"/>
    <property type="match status" value="2"/>
</dbReference>
<feature type="compositionally biased region" description="Basic and acidic residues" evidence="4">
    <location>
        <begin position="348"/>
        <end position="358"/>
    </location>
</feature>
<feature type="region of interest" description="Disordered" evidence="4">
    <location>
        <begin position="31"/>
        <end position="431"/>
    </location>
</feature>
<dbReference type="CDD" id="cd09397">
    <property type="entry name" value="LIM1_UF1"/>
    <property type="match status" value="1"/>
</dbReference>
<dbReference type="InterPro" id="IPR001781">
    <property type="entry name" value="Znf_LIM"/>
</dbReference>
<feature type="compositionally biased region" description="Pro residues" evidence="4">
    <location>
        <begin position="554"/>
        <end position="563"/>
    </location>
</feature>
<feature type="compositionally biased region" description="Basic and acidic residues" evidence="4">
    <location>
        <begin position="396"/>
        <end position="405"/>
    </location>
</feature>
<feature type="compositionally biased region" description="Basic and acidic residues" evidence="4">
    <location>
        <begin position="244"/>
        <end position="262"/>
    </location>
</feature>
<sequence length="615" mass="67011">MALPRESFLPTIKCSQCGNQVEISMMGEHICGPAANEPVSPPPEPKNRFQDGFRQPGRPPPQLNTAAANRSFGSRGQLTPVSQPDDSGNSSPFVPGQRPSPGPPRSPMHQQRPGGYGGFSADAKRDSDEADGQRQAGFLDRFNNAPAAGPFGAEKTSLRRFPTRKESLSNFAGPDDLRSGERPGTGYSSMSSNSYTITIAPPKAPRKNGYGGFGPPSTSSDSPDMGLQLSEPSPPLDPRRRRPSRSDPRSSATDRLEDEPRPSIRQQQQQQQQQPPPLSRTTATGQRADARSRDPAADFGVGNPYHMSSNSASSGYSSFSELSQTTAQTSPARSHKDVDELQTPMENLRFRSDRRRPSADVPYGSDGRGARRGTSPPRHGSFPHVGGDRYGSSPHRGQDGYEYGRNRTGSVSRRAGSISRPGSRDPVSLPSRGDCKACRLPIKGKSISSADGRLTGKYHKACFVCTTCSEPFQSTEFYVLGDKPYCEQHYHKLNGSLCGSCGRGIEGQYVEDEARVKYHIGCFRCLDCGRSLSDGYFEVDGKAYCERDAWRRTQPPPPMPPMPTGYGDTDPSYRGHRPGGRRQGSRSGSVSRGVPSGDHQPRRQMNKRMTRIGRI</sequence>
<feature type="domain" description="LIM zinc-binding" evidence="5">
    <location>
        <begin position="496"/>
        <end position="555"/>
    </location>
</feature>
<evidence type="ECO:0000313" key="6">
    <source>
        <dbReference type="EMBL" id="KAF4584130.1"/>
    </source>
</evidence>
<evidence type="ECO:0000256" key="3">
    <source>
        <dbReference type="PROSITE-ProRule" id="PRU00125"/>
    </source>
</evidence>
<dbReference type="Pfam" id="PF00412">
    <property type="entry name" value="LIM"/>
    <property type="match status" value="2"/>
</dbReference>
<dbReference type="PANTHER" id="PTHR24216:SF65">
    <property type="entry name" value="PAXILLIN-LIKE PROTEIN 1"/>
    <property type="match status" value="1"/>
</dbReference>
<keyword evidence="2 3" id="KW-0862">Zinc</keyword>
<dbReference type="SUPFAM" id="SSF57716">
    <property type="entry name" value="Glucocorticoid receptor-like (DNA-binding domain)"/>
    <property type="match status" value="1"/>
</dbReference>
<evidence type="ECO:0000256" key="1">
    <source>
        <dbReference type="ARBA" id="ARBA00022723"/>
    </source>
</evidence>
<gene>
    <name evidence="6" type="ORF">GQ602_005503</name>
</gene>
<name>A0A8H4Q3G7_9HYPO</name>
<feature type="compositionally biased region" description="Low complexity" evidence="4">
    <location>
        <begin position="585"/>
        <end position="597"/>
    </location>
</feature>
<feature type="region of interest" description="Disordered" evidence="4">
    <location>
        <begin position="550"/>
        <end position="615"/>
    </location>
</feature>
<evidence type="ECO:0000313" key="7">
    <source>
        <dbReference type="Proteomes" id="UP000562929"/>
    </source>
</evidence>
<dbReference type="CDD" id="cd08368">
    <property type="entry name" value="LIM"/>
    <property type="match status" value="1"/>
</dbReference>
<comment type="caution">
    <text evidence="6">The sequence shown here is derived from an EMBL/GenBank/DDBJ whole genome shotgun (WGS) entry which is preliminary data.</text>
</comment>
<feature type="compositionally biased region" description="Basic residues" evidence="4">
    <location>
        <begin position="574"/>
        <end position="584"/>
    </location>
</feature>